<feature type="transmembrane region" description="Helical" evidence="5">
    <location>
        <begin position="124"/>
        <end position="148"/>
    </location>
</feature>
<dbReference type="PANTHER" id="PTHR11863">
    <property type="entry name" value="STEROL DESATURASE"/>
    <property type="match status" value="1"/>
</dbReference>
<accession>A0A315USF0</accession>
<name>A0A315USF0_GAMAF</name>
<sequence length="413" mass="46918">MLNISELSLRSPHFRASDHLLQPFWDHLLLHHLSLISSPFLPVILAFSSYFCFSLPFAVLDLLGERVPLFHKYKIQQDRRPTLGMMAKSFMTSLHNHIFFVLPAVVIGMFILPTPTLPREAPTLYQLFTEGLAILLLFDTQYFIWHFVHHKNLQLYRWVHAVHHEYMAPFSWSTEQLSIPELMTVGFWSNLDPILLRCHPLSTWCITVLSIWMSVEDHIGYDLPWTLNHLVPFGLLGGAPAHDLHHQKPSSNYAPFFSHWDRIFGTAMSLKKKNPLEVLKATGQTEHLYKISQCFSSTSTQGAALRTAVGGLVGMEALMELRALHHAAVAFVLPCMCQQGALVKENQGLCAVCTSYFDLDTPPVVMKRQTPLDAKRVPALEAAISVRRKLDVALWRGAQLCSAQMNEGKVWLF</sequence>
<dbReference type="InterPro" id="IPR050307">
    <property type="entry name" value="Sterol_Desaturase_Related"/>
</dbReference>
<dbReference type="GO" id="GO:0008610">
    <property type="term" value="P:lipid biosynthetic process"/>
    <property type="evidence" value="ECO:0007669"/>
    <property type="project" value="InterPro"/>
</dbReference>
<evidence type="ECO:0000256" key="3">
    <source>
        <dbReference type="ARBA" id="ARBA00022989"/>
    </source>
</evidence>
<keyword evidence="4 5" id="KW-0472">Membrane</keyword>
<keyword evidence="2 5" id="KW-0812">Transmembrane</keyword>
<feature type="domain" description="Fatty acid hydroxylase" evidence="6">
    <location>
        <begin position="132"/>
        <end position="266"/>
    </location>
</feature>
<comment type="subcellular location">
    <subcellularLocation>
        <location evidence="1">Membrane</location>
    </subcellularLocation>
</comment>
<keyword evidence="8" id="KW-1185">Reference proteome</keyword>
<dbReference type="GO" id="GO:0016020">
    <property type="term" value="C:membrane"/>
    <property type="evidence" value="ECO:0007669"/>
    <property type="project" value="UniProtKB-SubCell"/>
</dbReference>
<dbReference type="Proteomes" id="UP000250572">
    <property type="component" value="Unassembled WGS sequence"/>
</dbReference>
<reference evidence="7 8" key="1">
    <citation type="journal article" date="2018" name="G3 (Bethesda)">
        <title>A High-Quality Reference Genome for the Invasive Mosquitofish Gambusia affinis Using a Chicago Library.</title>
        <authorList>
            <person name="Hoffberg S.L."/>
            <person name="Troendle N.J."/>
            <person name="Glenn T.C."/>
            <person name="Mahmud O."/>
            <person name="Louha S."/>
            <person name="Chalopin D."/>
            <person name="Bennetzen J.L."/>
            <person name="Mauricio R."/>
        </authorList>
    </citation>
    <scope>NUCLEOTIDE SEQUENCE [LARGE SCALE GENOMIC DNA]</scope>
    <source>
        <strain evidence="7">NE01/NJP1002.9</strain>
        <tissue evidence="7">Muscle</tissue>
    </source>
</reference>
<gene>
    <name evidence="7" type="ORF">CCH79_00012213</name>
</gene>
<feature type="transmembrane region" description="Helical" evidence="5">
    <location>
        <begin position="94"/>
        <end position="112"/>
    </location>
</feature>
<dbReference type="EMBL" id="NHOQ01002850">
    <property type="protein sequence ID" value="PWA14255.1"/>
    <property type="molecule type" value="Genomic_DNA"/>
</dbReference>
<dbReference type="STRING" id="33528.ENSGAFP00000001422"/>
<evidence type="ECO:0000256" key="1">
    <source>
        <dbReference type="ARBA" id="ARBA00004370"/>
    </source>
</evidence>
<evidence type="ECO:0000313" key="7">
    <source>
        <dbReference type="EMBL" id="PWA14255.1"/>
    </source>
</evidence>
<dbReference type="AlphaFoldDB" id="A0A315USF0"/>
<evidence type="ECO:0000256" key="5">
    <source>
        <dbReference type="SAM" id="Phobius"/>
    </source>
</evidence>
<comment type="caution">
    <text evidence="7">The sequence shown here is derived from an EMBL/GenBank/DDBJ whole genome shotgun (WGS) entry which is preliminary data.</text>
</comment>
<dbReference type="InterPro" id="IPR006694">
    <property type="entry name" value="Fatty_acid_hydroxylase"/>
</dbReference>
<keyword evidence="3 5" id="KW-1133">Transmembrane helix</keyword>
<dbReference type="GO" id="GO:0016491">
    <property type="term" value="F:oxidoreductase activity"/>
    <property type="evidence" value="ECO:0007669"/>
    <property type="project" value="InterPro"/>
</dbReference>
<dbReference type="GO" id="GO:0005506">
    <property type="term" value="F:iron ion binding"/>
    <property type="evidence" value="ECO:0007669"/>
    <property type="project" value="InterPro"/>
</dbReference>
<evidence type="ECO:0000256" key="4">
    <source>
        <dbReference type="ARBA" id="ARBA00023136"/>
    </source>
</evidence>
<evidence type="ECO:0000313" key="8">
    <source>
        <dbReference type="Proteomes" id="UP000250572"/>
    </source>
</evidence>
<evidence type="ECO:0000256" key="2">
    <source>
        <dbReference type="ARBA" id="ARBA00022692"/>
    </source>
</evidence>
<protein>
    <recommendedName>
        <fullName evidence="6">Fatty acid hydroxylase domain-containing protein</fullName>
    </recommendedName>
</protein>
<feature type="transmembrane region" description="Helical" evidence="5">
    <location>
        <begin position="40"/>
        <end position="64"/>
    </location>
</feature>
<organism evidence="7 8">
    <name type="scientific">Gambusia affinis</name>
    <name type="common">Western mosquitofish</name>
    <name type="synonym">Heterandria affinis</name>
    <dbReference type="NCBI Taxonomy" id="33528"/>
    <lineage>
        <taxon>Eukaryota</taxon>
        <taxon>Metazoa</taxon>
        <taxon>Chordata</taxon>
        <taxon>Craniata</taxon>
        <taxon>Vertebrata</taxon>
        <taxon>Euteleostomi</taxon>
        <taxon>Actinopterygii</taxon>
        <taxon>Neopterygii</taxon>
        <taxon>Teleostei</taxon>
        <taxon>Neoteleostei</taxon>
        <taxon>Acanthomorphata</taxon>
        <taxon>Ovalentaria</taxon>
        <taxon>Atherinomorphae</taxon>
        <taxon>Cyprinodontiformes</taxon>
        <taxon>Poeciliidae</taxon>
        <taxon>Poeciliinae</taxon>
        <taxon>Gambusia</taxon>
    </lineage>
</organism>
<dbReference type="Pfam" id="PF04116">
    <property type="entry name" value="FA_hydroxylase"/>
    <property type="match status" value="1"/>
</dbReference>
<proteinExistence type="predicted"/>
<evidence type="ECO:0000259" key="6">
    <source>
        <dbReference type="Pfam" id="PF04116"/>
    </source>
</evidence>